<dbReference type="InterPro" id="IPR045122">
    <property type="entry name" value="Csc1-like"/>
</dbReference>
<proteinExistence type="predicted"/>
<feature type="transmembrane region" description="Helical" evidence="2">
    <location>
        <begin position="830"/>
        <end position="848"/>
    </location>
</feature>
<feature type="transmembrane region" description="Helical" evidence="2">
    <location>
        <begin position="504"/>
        <end position="529"/>
    </location>
</feature>
<name>A0A9K3PU52_9STRA</name>
<reference evidence="3" key="2">
    <citation type="submission" date="2021-04" db="EMBL/GenBank/DDBJ databases">
        <authorList>
            <person name="Podell S."/>
        </authorList>
    </citation>
    <scope>NUCLEOTIDE SEQUENCE</scope>
    <source>
        <strain evidence="3">Hildebrandi</strain>
    </source>
</reference>
<gene>
    <name evidence="3" type="ORF">IV203_034691</name>
</gene>
<keyword evidence="2" id="KW-1133">Transmembrane helix</keyword>
<reference evidence="3" key="1">
    <citation type="journal article" date="2021" name="Sci. Rep.">
        <title>Diploid genomic architecture of Nitzschia inconspicua, an elite biomass production diatom.</title>
        <authorList>
            <person name="Oliver A."/>
            <person name="Podell S."/>
            <person name="Pinowska A."/>
            <person name="Traller J.C."/>
            <person name="Smith S.R."/>
            <person name="McClure R."/>
            <person name="Beliaev A."/>
            <person name="Bohutskyi P."/>
            <person name="Hill E.A."/>
            <person name="Rabines A."/>
            <person name="Zheng H."/>
            <person name="Allen L.Z."/>
            <person name="Kuo A."/>
            <person name="Grigoriev I.V."/>
            <person name="Allen A.E."/>
            <person name="Hazlebeck D."/>
            <person name="Allen E.E."/>
        </authorList>
    </citation>
    <scope>NUCLEOTIDE SEQUENCE</scope>
    <source>
        <strain evidence="3">Hildebrandi</strain>
    </source>
</reference>
<feature type="transmembrane region" description="Helical" evidence="2">
    <location>
        <begin position="261"/>
        <end position="280"/>
    </location>
</feature>
<dbReference type="OrthoDB" id="197892at2759"/>
<feature type="transmembrane region" description="Helical" evidence="2">
    <location>
        <begin position="722"/>
        <end position="742"/>
    </location>
</feature>
<feature type="region of interest" description="Disordered" evidence="1">
    <location>
        <begin position="959"/>
        <end position="979"/>
    </location>
</feature>
<evidence type="ECO:0000313" key="4">
    <source>
        <dbReference type="Proteomes" id="UP000693970"/>
    </source>
</evidence>
<dbReference type="PANTHER" id="PTHR13018:SF5">
    <property type="entry name" value="RE44586P"/>
    <property type="match status" value="1"/>
</dbReference>
<evidence type="ECO:0000256" key="2">
    <source>
        <dbReference type="SAM" id="Phobius"/>
    </source>
</evidence>
<dbReference type="Proteomes" id="UP000693970">
    <property type="component" value="Unassembled WGS sequence"/>
</dbReference>
<evidence type="ECO:0000256" key="1">
    <source>
        <dbReference type="SAM" id="MobiDB-lite"/>
    </source>
</evidence>
<evidence type="ECO:0000313" key="3">
    <source>
        <dbReference type="EMBL" id="KAG7359593.1"/>
    </source>
</evidence>
<dbReference type="EMBL" id="JAGRRH010000013">
    <property type="protein sequence ID" value="KAG7359593.1"/>
    <property type="molecule type" value="Genomic_DNA"/>
</dbReference>
<feature type="transmembrane region" description="Helical" evidence="2">
    <location>
        <begin position="154"/>
        <end position="180"/>
    </location>
</feature>
<dbReference type="GO" id="GO:0005886">
    <property type="term" value="C:plasma membrane"/>
    <property type="evidence" value="ECO:0007669"/>
    <property type="project" value="TreeGrafter"/>
</dbReference>
<feature type="transmembrane region" description="Helical" evidence="2">
    <location>
        <begin position="668"/>
        <end position="696"/>
    </location>
</feature>
<keyword evidence="2" id="KW-0472">Membrane</keyword>
<dbReference type="PANTHER" id="PTHR13018">
    <property type="entry name" value="PROBABLE MEMBRANE PROTEIN DUF221-RELATED"/>
    <property type="match status" value="1"/>
</dbReference>
<feature type="region of interest" description="Disordered" evidence="1">
    <location>
        <begin position="1"/>
        <end position="25"/>
    </location>
</feature>
<evidence type="ECO:0008006" key="5">
    <source>
        <dbReference type="Google" id="ProtNLM"/>
    </source>
</evidence>
<keyword evidence="4" id="KW-1185">Reference proteome</keyword>
<comment type="caution">
    <text evidence="3">The sequence shown here is derived from an EMBL/GenBank/DDBJ whole genome shotgun (WGS) entry which is preliminary data.</text>
</comment>
<accession>A0A9K3PU52</accession>
<dbReference type="GO" id="GO:0005227">
    <property type="term" value="F:calcium-activated cation channel activity"/>
    <property type="evidence" value="ECO:0007669"/>
    <property type="project" value="InterPro"/>
</dbReference>
<dbReference type="AlphaFoldDB" id="A0A9K3PU52"/>
<sequence>MTVAALSSSPDLRQRRNLPTYPSTLNFTSPSMNSLRCREGLVGANLSEEEANAILQQLADKDKDNKKTWSRVFVERYLLDKNWYYPKRPNRPDLKRAWAYFEHVTLPRHFTGEQTVDTKFRRAEPGEHEKETELYDPFRTPQQAFVEWGVGIDLYFISVWCFAIFMFIAACMNIPSMMFYSSEEYNGDPSAVALSEETENLPFDLKASAICSNFRWVVCSDCTPEQWNRDPTRFATAEDGTILVLRNFCNGTQGTNAFTNYATLIFAIIWISLVSLYLRARGVRFDEDKITTSDYSVNVKNPPPDAYDPEEWHNFFSQFATDGDQVTCVTVTLDNEELVANTFYYRNFRSQLLRKIPVDTDVDNEEATRAAIKKYLDDNGSPYYIESGCIGWILKTLVVPPCNLFNMFLPADKLYDKMCVLKKKIIELQEKEYKVSQVFVTFETEHGQRAALSALQLGLLDVLTVNKKAVTQNCLFRDTLLHVVQPAEPNAVRWLDLDDTPLKIFTMCLITFLVNVLFIAFATVCIYFARQNVGPFFSGILVTTFNSTIPQAIKLIMMFEPHQNEGGFQRSLYLNITLFRWVLTAIVPQVITPHTSTLASDSSDLLPTIRGILVSECWLTPLLRLSDYMTNAKKHIIAPRAQNQEDMMLWFQGTFYNLGERYTDLTKILFVVFYYSSLFPFVFVYGFIILFIQYFVDRFSLFRLWGWNPQLGAELATFSRKYMILGCLAAFAIMSSFIYAQFPYDNVCDPSEPVNGAAGSYAGVTLADGVLVNEGSENAGIVVVSQDTEVAFCDQSRSGSDEFWFPATKRVQGDGPLTWFTNEQARITAVYGWTSVVIVAFLVIYLFGRSAGDLAMFIFTGVYQPEGEPQNIDFSSNLNIFGYVPQLKYVGHPFPYICCDIDDLDQDLIGWNDASHSYDYYNLIFEIPHKSQRRTIRMEKNTREFPTIADSPEYASLIKSSQQSLDSTENDPAKEGKTLRGRKTPLYSIIKHYPTKWQLALREQWRNQQV</sequence>
<keyword evidence="2" id="KW-0812">Transmembrane</keyword>
<organism evidence="3 4">
    <name type="scientific">Nitzschia inconspicua</name>
    <dbReference type="NCBI Taxonomy" id="303405"/>
    <lineage>
        <taxon>Eukaryota</taxon>
        <taxon>Sar</taxon>
        <taxon>Stramenopiles</taxon>
        <taxon>Ochrophyta</taxon>
        <taxon>Bacillariophyta</taxon>
        <taxon>Bacillariophyceae</taxon>
        <taxon>Bacillariophycidae</taxon>
        <taxon>Bacillariales</taxon>
        <taxon>Bacillariaceae</taxon>
        <taxon>Nitzschia</taxon>
    </lineage>
</organism>
<protein>
    <recommendedName>
        <fullName evidence="5">CSC1/OSCA1-like cytosolic domain-containing protein</fullName>
    </recommendedName>
</protein>
<feature type="compositionally biased region" description="Polar residues" evidence="1">
    <location>
        <begin position="1"/>
        <end position="11"/>
    </location>
</feature>